<dbReference type="SUPFAM" id="SSF48371">
    <property type="entry name" value="ARM repeat"/>
    <property type="match status" value="1"/>
</dbReference>
<protein>
    <recommendedName>
        <fullName evidence="3">HEAT repeat domain-containing protein</fullName>
    </recommendedName>
</protein>
<dbReference type="AlphaFoldDB" id="A0A1F2WFB2"/>
<accession>A0A1F2WFB2</accession>
<sequence>MARFGLGKRDVQKLERERDIEGLIGLLSHEDEKLVFQAIEALTRIGDPEGVEALMALVADPSCPELIRTKAWLALDVGMEREAKKRTDWR</sequence>
<name>A0A1F2WFB2_9ACTN</name>
<proteinExistence type="predicted"/>
<dbReference type="Pfam" id="PF13646">
    <property type="entry name" value="HEAT_2"/>
    <property type="match status" value="1"/>
</dbReference>
<dbReference type="InterPro" id="IPR016024">
    <property type="entry name" value="ARM-type_fold"/>
</dbReference>
<dbReference type="EMBL" id="MELK01000053">
    <property type="protein sequence ID" value="OFW55545.1"/>
    <property type="molecule type" value="Genomic_DNA"/>
</dbReference>
<evidence type="ECO:0000313" key="1">
    <source>
        <dbReference type="EMBL" id="OFW55545.1"/>
    </source>
</evidence>
<dbReference type="InterPro" id="IPR011989">
    <property type="entry name" value="ARM-like"/>
</dbReference>
<evidence type="ECO:0000313" key="2">
    <source>
        <dbReference type="Proteomes" id="UP000177876"/>
    </source>
</evidence>
<reference evidence="1 2" key="1">
    <citation type="journal article" date="2016" name="Nat. Commun.">
        <title>Thousands of microbial genomes shed light on interconnected biogeochemical processes in an aquifer system.</title>
        <authorList>
            <person name="Anantharaman K."/>
            <person name="Brown C.T."/>
            <person name="Hug L.A."/>
            <person name="Sharon I."/>
            <person name="Castelle C.J."/>
            <person name="Probst A.J."/>
            <person name="Thomas B.C."/>
            <person name="Singh A."/>
            <person name="Wilkins M.J."/>
            <person name="Karaoz U."/>
            <person name="Brodie E.L."/>
            <person name="Williams K.H."/>
            <person name="Hubbard S.S."/>
            <person name="Banfield J.F."/>
        </authorList>
    </citation>
    <scope>NUCLEOTIDE SEQUENCE [LARGE SCALE GENOMIC DNA]</scope>
</reference>
<gene>
    <name evidence="1" type="ORF">A2Y75_09540</name>
</gene>
<dbReference type="STRING" id="1797197.A2Y75_09540"/>
<evidence type="ECO:0008006" key="3">
    <source>
        <dbReference type="Google" id="ProtNLM"/>
    </source>
</evidence>
<dbReference type="Gene3D" id="1.25.10.10">
    <property type="entry name" value="Leucine-rich Repeat Variant"/>
    <property type="match status" value="1"/>
</dbReference>
<organism evidence="1 2">
    <name type="scientific">Candidatus Solincola sediminis</name>
    <dbReference type="NCBI Taxonomy" id="1797199"/>
    <lineage>
        <taxon>Bacteria</taxon>
        <taxon>Bacillati</taxon>
        <taxon>Actinomycetota</taxon>
        <taxon>Candidatus Geothermincolia</taxon>
        <taxon>Candidatus Geothermincolales</taxon>
        <taxon>Candidatus Geothermincolaceae</taxon>
        <taxon>Candidatus Solincola</taxon>
    </lineage>
</organism>
<comment type="caution">
    <text evidence="1">The sequence shown here is derived from an EMBL/GenBank/DDBJ whole genome shotgun (WGS) entry which is preliminary data.</text>
</comment>
<dbReference type="Proteomes" id="UP000177876">
    <property type="component" value="Unassembled WGS sequence"/>
</dbReference>